<evidence type="ECO:0000259" key="5">
    <source>
        <dbReference type="PROSITE" id="PS50931"/>
    </source>
</evidence>
<dbReference type="SUPFAM" id="SSF53850">
    <property type="entry name" value="Periplasmic binding protein-like II"/>
    <property type="match status" value="1"/>
</dbReference>
<keyword evidence="4" id="KW-0804">Transcription</keyword>
<dbReference type="Proteomes" id="UP001432060">
    <property type="component" value="Chromosome"/>
</dbReference>
<feature type="domain" description="HTH lysR-type" evidence="5">
    <location>
        <begin position="1"/>
        <end position="58"/>
    </location>
</feature>
<keyword evidence="2" id="KW-0805">Transcription regulation</keyword>
<evidence type="ECO:0000313" key="6">
    <source>
        <dbReference type="EMBL" id="WUT81267.1"/>
    </source>
</evidence>
<keyword evidence="7" id="KW-1185">Reference proteome</keyword>
<dbReference type="Gene3D" id="3.40.190.10">
    <property type="entry name" value="Periplasmic binding protein-like II"/>
    <property type="match status" value="2"/>
</dbReference>
<accession>A0ABZ1XEB0</accession>
<organism evidence="6 7">
    <name type="scientific">Streptomyces melanogenes</name>
    <dbReference type="NCBI Taxonomy" id="67326"/>
    <lineage>
        <taxon>Bacteria</taxon>
        <taxon>Bacillati</taxon>
        <taxon>Actinomycetota</taxon>
        <taxon>Actinomycetes</taxon>
        <taxon>Kitasatosporales</taxon>
        <taxon>Streptomycetaceae</taxon>
        <taxon>Streptomyces</taxon>
    </lineage>
</organism>
<keyword evidence="3" id="KW-0238">DNA-binding</keyword>
<comment type="similarity">
    <text evidence="1">Belongs to the LysR transcriptional regulatory family.</text>
</comment>
<evidence type="ECO:0000256" key="1">
    <source>
        <dbReference type="ARBA" id="ARBA00009437"/>
    </source>
</evidence>
<dbReference type="PANTHER" id="PTHR30346:SF0">
    <property type="entry name" value="HCA OPERON TRANSCRIPTIONAL ACTIVATOR HCAR"/>
    <property type="match status" value="1"/>
</dbReference>
<dbReference type="InterPro" id="IPR005119">
    <property type="entry name" value="LysR_subst-bd"/>
</dbReference>
<dbReference type="Pfam" id="PF03466">
    <property type="entry name" value="LysR_substrate"/>
    <property type="match status" value="1"/>
</dbReference>
<dbReference type="PROSITE" id="PS50931">
    <property type="entry name" value="HTH_LYSR"/>
    <property type="match status" value="1"/>
</dbReference>
<evidence type="ECO:0000313" key="7">
    <source>
        <dbReference type="Proteomes" id="UP001432060"/>
    </source>
</evidence>
<dbReference type="SUPFAM" id="SSF46785">
    <property type="entry name" value="Winged helix' DNA-binding domain"/>
    <property type="match status" value="1"/>
</dbReference>
<dbReference type="InterPro" id="IPR000847">
    <property type="entry name" value="LysR_HTH_N"/>
</dbReference>
<evidence type="ECO:0000256" key="3">
    <source>
        <dbReference type="ARBA" id="ARBA00023125"/>
    </source>
</evidence>
<dbReference type="InterPro" id="IPR036390">
    <property type="entry name" value="WH_DNA-bd_sf"/>
</dbReference>
<evidence type="ECO:0000256" key="2">
    <source>
        <dbReference type="ARBA" id="ARBA00023015"/>
    </source>
</evidence>
<dbReference type="EMBL" id="CP109019">
    <property type="protein sequence ID" value="WUT81267.1"/>
    <property type="molecule type" value="Genomic_DNA"/>
</dbReference>
<dbReference type="CDD" id="cd08414">
    <property type="entry name" value="PBP2_LTTR_aromatics_like"/>
    <property type="match status" value="1"/>
</dbReference>
<evidence type="ECO:0000256" key="4">
    <source>
        <dbReference type="ARBA" id="ARBA00023163"/>
    </source>
</evidence>
<dbReference type="PANTHER" id="PTHR30346">
    <property type="entry name" value="TRANSCRIPTIONAL DUAL REGULATOR HCAR-RELATED"/>
    <property type="match status" value="1"/>
</dbReference>
<dbReference type="Gene3D" id="1.10.10.10">
    <property type="entry name" value="Winged helix-like DNA-binding domain superfamily/Winged helix DNA-binding domain"/>
    <property type="match status" value="1"/>
</dbReference>
<sequence length="301" mass="32970">MELRDIEIFLALAEELHFGRTAERLRISQARVSQAIKKQERRIGAPLFDRTSRSVTLTPVGEVLRVELQQAYDLIQGGLARASEAALGVRGTIRLGVLGVLAHELRPLIEAFGAQYPDCDVELVEIHFSDPFTPLRTGRTDVELLWRPVHEPDLSVGPTVLTEGRVLAVTTASPLAERESVSLEDLGELRLLDPGPEAPAYWFEAMVPAYTPSGRRIARGPVARTFHELLALIAGGHLACPVNGHVGRYYTPPGIAFLPIHDAPLTEWALVWPTGGESARLRAFVRTAQDLGMCHISDGVC</sequence>
<gene>
    <name evidence="6" type="ORF">OG515_03180</name>
</gene>
<dbReference type="InterPro" id="IPR036388">
    <property type="entry name" value="WH-like_DNA-bd_sf"/>
</dbReference>
<protein>
    <submittedName>
        <fullName evidence="6">LysR family transcriptional regulator</fullName>
    </submittedName>
</protein>
<dbReference type="RefSeq" id="WP_329395467.1">
    <property type="nucleotide sequence ID" value="NZ_CP109019.1"/>
</dbReference>
<proteinExistence type="inferred from homology"/>
<name>A0ABZ1XEB0_9ACTN</name>
<reference evidence="6" key="1">
    <citation type="submission" date="2022-10" db="EMBL/GenBank/DDBJ databases">
        <title>The complete genomes of actinobacterial strains from the NBC collection.</title>
        <authorList>
            <person name="Joergensen T.S."/>
            <person name="Alvarez Arevalo M."/>
            <person name="Sterndorff E.B."/>
            <person name="Faurdal D."/>
            <person name="Vuksanovic O."/>
            <person name="Mourched A.-S."/>
            <person name="Charusanti P."/>
            <person name="Shaw S."/>
            <person name="Blin K."/>
            <person name="Weber T."/>
        </authorList>
    </citation>
    <scope>NUCLEOTIDE SEQUENCE</scope>
    <source>
        <strain evidence="6">NBC_00668</strain>
    </source>
</reference>
<dbReference type="Pfam" id="PF00126">
    <property type="entry name" value="HTH_1"/>
    <property type="match status" value="1"/>
</dbReference>